<evidence type="ECO:0000313" key="1">
    <source>
        <dbReference type="EMBL" id="HAF0508286.1"/>
    </source>
</evidence>
<gene>
    <name evidence="1" type="ORF">G9W65_004460</name>
</gene>
<sequence length="68" mass="8212">MKYLLCEVEQFFDEEFDGTLCRVKKVLQMFDDEIQAEEAERLFDPSSFGDYDTVLRVVRQIDLHKEFR</sequence>
<name>A0A741C113_SALTM</name>
<dbReference type="AlphaFoldDB" id="A0A741C113"/>
<reference evidence="1" key="2">
    <citation type="submission" date="2018-07" db="EMBL/GenBank/DDBJ databases">
        <authorList>
            <consortium name="NCBI Pathogen Detection Project"/>
        </authorList>
    </citation>
    <scope>NUCLEOTIDE SEQUENCE</scope>
    <source>
        <strain evidence="1">42_M5132</strain>
    </source>
</reference>
<reference evidence="1" key="1">
    <citation type="journal article" date="2018" name="Genome Biol.">
        <title>SKESA: strategic k-mer extension for scrupulous assemblies.</title>
        <authorList>
            <person name="Souvorov A."/>
            <person name="Agarwala R."/>
            <person name="Lipman D.J."/>
        </authorList>
    </citation>
    <scope>NUCLEOTIDE SEQUENCE</scope>
    <source>
        <strain evidence="1">42_M5132</strain>
    </source>
</reference>
<dbReference type="EMBL" id="DAATXH010000036">
    <property type="protein sequence ID" value="HAF0508286.1"/>
    <property type="molecule type" value="Genomic_DNA"/>
</dbReference>
<proteinExistence type="predicted"/>
<comment type="caution">
    <text evidence="1">The sequence shown here is derived from an EMBL/GenBank/DDBJ whole genome shotgun (WGS) entry which is preliminary data.</text>
</comment>
<accession>A0A741C113</accession>
<organism evidence="1">
    <name type="scientific">Salmonella typhimurium</name>
    <dbReference type="NCBI Taxonomy" id="90371"/>
    <lineage>
        <taxon>Bacteria</taxon>
        <taxon>Pseudomonadati</taxon>
        <taxon>Pseudomonadota</taxon>
        <taxon>Gammaproteobacteria</taxon>
        <taxon>Enterobacterales</taxon>
        <taxon>Enterobacteriaceae</taxon>
        <taxon>Salmonella</taxon>
    </lineage>
</organism>
<protein>
    <submittedName>
        <fullName evidence="1">Uncharacterized protein</fullName>
    </submittedName>
</protein>